<feature type="compositionally biased region" description="Polar residues" evidence="1">
    <location>
        <begin position="86"/>
        <end position="95"/>
    </location>
</feature>
<proteinExistence type="predicted"/>
<feature type="compositionally biased region" description="Acidic residues" evidence="1">
    <location>
        <begin position="369"/>
        <end position="400"/>
    </location>
</feature>
<feature type="region of interest" description="Disordered" evidence="1">
    <location>
        <begin position="344"/>
        <end position="400"/>
    </location>
</feature>
<comment type="caution">
    <text evidence="2">The sequence shown here is derived from an EMBL/GenBank/DDBJ whole genome shotgun (WGS) entry which is preliminary data.</text>
</comment>
<protein>
    <submittedName>
        <fullName evidence="2">Uncharacterized protein</fullName>
    </submittedName>
</protein>
<dbReference type="AlphaFoldDB" id="A0AAD8QHC4"/>
<evidence type="ECO:0000313" key="2">
    <source>
        <dbReference type="EMBL" id="KAK1602678.1"/>
    </source>
</evidence>
<organism evidence="2 3">
    <name type="scientific">Lolium multiflorum</name>
    <name type="common">Italian ryegrass</name>
    <name type="synonym">Lolium perenne subsp. multiflorum</name>
    <dbReference type="NCBI Taxonomy" id="4521"/>
    <lineage>
        <taxon>Eukaryota</taxon>
        <taxon>Viridiplantae</taxon>
        <taxon>Streptophyta</taxon>
        <taxon>Embryophyta</taxon>
        <taxon>Tracheophyta</taxon>
        <taxon>Spermatophyta</taxon>
        <taxon>Magnoliopsida</taxon>
        <taxon>Liliopsida</taxon>
        <taxon>Poales</taxon>
        <taxon>Poaceae</taxon>
        <taxon>BOP clade</taxon>
        <taxon>Pooideae</taxon>
        <taxon>Poodae</taxon>
        <taxon>Poeae</taxon>
        <taxon>Poeae Chloroplast Group 2 (Poeae type)</taxon>
        <taxon>Loliodinae</taxon>
        <taxon>Loliinae</taxon>
        <taxon>Lolium</taxon>
    </lineage>
</organism>
<feature type="region of interest" description="Disordered" evidence="1">
    <location>
        <begin position="77"/>
        <end position="110"/>
    </location>
</feature>
<reference evidence="2" key="1">
    <citation type="submission" date="2023-07" db="EMBL/GenBank/DDBJ databases">
        <title>A chromosome-level genome assembly of Lolium multiflorum.</title>
        <authorList>
            <person name="Chen Y."/>
            <person name="Copetti D."/>
            <person name="Kolliker R."/>
            <person name="Studer B."/>
        </authorList>
    </citation>
    <scope>NUCLEOTIDE SEQUENCE</scope>
    <source>
        <strain evidence="2">02402/16</strain>
        <tissue evidence="2">Leaf</tissue>
    </source>
</reference>
<dbReference type="EMBL" id="JAUUTY010000205">
    <property type="protein sequence ID" value="KAK1602678.1"/>
    <property type="molecule type" value="Genomic_DNA"/>
</dbReference>
<name>A0AAD8QHC4_LOLMU</name>
<keyword evidence="3" id="KW-1185">Reference proteome</keyword>
<evidence type="ECO:0000256" key="1">
    <source>
        <dbReference type="SAM" id="MobiDB-lite"/>
    </source>
</evidence>
<evidence type="ECO:0000313" key="3">
    <source>
        <dbReference type="Proteomes" id="UP001231189"/>
    </source>
</evidence>
<dbReference type="Proteomes" id="UP001231189">
    <property type="component" value="Unassembled WGS sequence"/>
</dbReference>
<accession>A0AAD8QHC4</accession>
<sequence length="433" mass="47367">MRWETAATGAEAEALQECIWDLHDKLSHAILSLSARAGHPGCGYRTPNGHVAIKGRRPGGCPDLAAASAMVDARGLTPSAPRSRISRATSTSFMSVQAPPSFPSRLSLSRARKPSTLDTATEQLWRAASLRYQPQVPASIDTAEADTGEDQQGKQIEFNIQKKAKLSKGGGDILNSCGRKEQLMQQIEFNIQKKAKLSKGGGDILNRCGRKEQLMQQIEFNIQKKAKLSKGGGDILNSCGRKEQLMQQIEFNIQKKAKLSKGGGDILNSCGRKEQLMQQIEFNIQKKAKLSKGGGDILNSCGLEMVIEMSESIAMRYPETRDHRHGHLLTNGFLHGHTQWMSDDGAEVNGATAAGGNNGRQEGGHHDIDDDEEFVAEDDNLDDDNNLGDDNNLDDDEEEVPLAQSCGTLIFKRSCFSKRPKAPKANQSLSDWR</sequence>
<gene>
    <name evidence="2" type="ORF">QYE76_017741</name>
</gene>